<dbReference type="SUPFAM" id="SSF46689">
    <property type="entry name" value="Homeodomain-like"/>
    <property type="match status" value="1"/>
</dbReference>
<evidence type="ECO:0000259" key="6">
    <source>
        <dbReference type="PROSITE" id="PS50112"/>
    </source>
</evidence>
<feature type="domain" description="PAS" evidence="6">
    <location>
        <begin position="9"/>
        <end position="62"/>
    </location>
</feature>
<keyword evidence="2" id="KW-0067">ATP-binding</keyword>
<dbReference type="EMBL" id="FLUP01000001">
    <property type="protein sequence ID" value="SBW01789.1"/>
    <property type="molecule type" value="Genomic_DNA"/>
</dbReference>
<dbReference type="InterPro" id="IPR009057">
    <property type="entry name" value="Homeodomain-like_sf"/>
</dbReference>
<evidence type="ECO:0000256" key="1">
    <source>
        <dbReference type="ARBA" id="ARBA00022741"/>
    </source>
</evidence>
<feature type="domain" description="Sigma-54 factor interaction" evidence="5">
    <location>
        <begin position="153"/>
        <end position="382"/>
    </location>
</feature>
<dbReference type="PROSITE" id="PS50045">
    <property type="entry name" value="SIGMA54_INTERACT_4"/>
    <property type="match status" value="1"/>
</dbReference>
<dbReference type="PROSITE" id="PS50112">
    <property type="entry name" value="PAS"/>
    <property type="match status" value="1"/>
</dbReference>
<dbReference type="CDD" id="cd00009">
    <property type="entry name" value="AAA"/>
    <property type="match status" value="1"/>
</dbReference>
<dbReference type="PANTHER" id="PTHR32071">
    <property type="entry name" value="TRANSCRIPTIONAL REGULATORY PROTEIN"/>
    <property type="match status" value="1"/>
</dbReference>
<dbReference type="Gene3D" id="1.10.10.60">
    <property type="entry name" value="Homeodomain-like"/>
    <property type="match status" value="1"/>
</dbReference>
<dbReference type="InterPro" id="IPR013767">
    <property type="entry name" value="PAS_fold"/>
</dbReference>
<dbReference type="Gene3D" id="3.30.450.20">
    <property type="entry name" value="PAS domain"/>
    <property type="match status" value="1"/>
</dbReference>
<dbReference type="PROSITE" id="PS00688">
    <property type="entry name" value="SIGMA54_INTERACT_3"/>
    <property type="match status" value="1"/>
</dbReference>
<dbReference type="GO" id="GO:0005524">
    <property type="term" value="F:ATP binding"/>
    <property type="evidence" value="ECO:0007669"/>
    <property type="project" value="UniProtKB-KW"/>
</dbReference>
<dbReference type="InterPro" id="IPR035965">
    <property type="entry name" value="PAS-like_dom_sf"/>
</dbReference>
<dbReference type="SMART" id="SM00382">
    <property type="entry name" value="AAA"/>
    <property type="match status" value="1"/>
</dbReference>
<accession>A0A212JQR7</accession>
<proteinExistence type="predicted"/>
<dbReference type="Gene3D" id="1.10.8.60">
    <property type="match status" value="1"/>
</dbReference>
<dbReference type="GO" id="GO:0006355">
    <property type="term" value="P:regulation of DNA-templated transcription"/>
    <property type="evidence" value="ECO:0007669"/>
    <property type="project" value="InterPro"/>
</dbReference>
<sequence length="466" mass="51695">MACKSSELLSKHVERILDALPEGVFISDASGTSLRVNRMYEQLTGLTQEQIRGKNVRDLVQEGTFDCILNPEIVRTGRPTTHVQQLKNGKKLVLTGFPVFDAKGDLCLVVTFARDVTLLAQLQTQVAGQCKLIDQINDQLAYIAQGAAKSREPVYASRAMGDVVSLLRRFADTDATVLILGETGAGKDVFARYTHSQSARNDKILLKVDCGGISESLTESELFGYMPGAFTGASNKGKAGYFEIADGSTIFLDEVGELPLSMQTRLLRVLQDGEIMRVGASSPRKVDVRIIAATNRDLAESVEAGTFRRDLYYRLNVATVRIPPLRERQEDVRALAEHYLAQYTAKYHKAMAFMDVTLDIMTAYSWPGNVRELQNLVHSLVITLSGPLISPRDLPPQISGAPREASCYTEDILAARRPLRDIMAEMERDFLLKAIEVHGSVQRVAELFQINRSTVFRKLQGARRID</sequence>
<dbReference type="InterPro" id="IPR002197">
    <property type="entry name" value="HTH_Fis"/>
</dbReference>
<dbReference type="FunFam" id="3.40.50.300:FF:000006">
    <property type="entry name" value="DNA-binding transcriptional regulator NtrC"/>
    <property type="match status" value="1"/>
</dbReference>
<dbReference type="SUPFAM" id="SSF52540">
    <property type="entry name" value="P-loop containing nucleoside triphosphate hydrolases"/>
    <property type="match status" value="1"/>
</dbReference>
<dbReference type="Pfam" id="PF25601">
    <property type="entry name" value="AAA_lid_14"/>
    <property type="match status" value="1"/>
</dbReference>
<dbReference type="AlphaFoldDB" id="A0A212JQR7"/>
<evidence type="ECO:0000256" key="2">
    <source>
        <dbReference type="ARBA" id="ARBA00022840"/>
    </source>
</evidence>
<dbReference type="InterPro" id="IPR025944">
    <property type="entry name" value="Sigma_54_int_dom_CS"/>
</dbReference>
<keyword evidence="4" id="KW-0804">Transcription</keyword>
<dbReference type="SUPFAM" id="SSF55785">
    <property type="entry name" value="PYP-like sensor domain (PAS domain)"/>
    <property type="match status" value="1"/>
</dbReference>
<dbReference type="SMART" id="SM00091">
    <property type="entry name" value="PAS"/>
    <property type="match status" value="1"/>
</dbReference>
<dbReference type="NCBIfam" id="TIGR00229">
    <property type="entry name" value="sensory_box"/>
    <property type="match status" value="1"/>
</dbReference>
<dbReference type="PROSITE" id="PS00675">
    <property type="entry name" value="SIGMA54_INTERACT_1"/>
    <property type="match status" value="1"/>
</dbReference>
<evidence type="ECO:0000259" key="5">
    <source>
        <dbReference type="PROSITE" id="PS50045"/>
    </source>
</evidence>
<dbReference type="Gene3D" id="3.40.50.300">
    <property type="entry name" value="P-loop containing nucleotide triphosphate hydrolases"/>
    <property type="match status" value="1"/>
</dbReference>
<keyword evidence="1" id="KW-0547">Nucleotide-binding</keyword>
<dbReference type="InterPro" id="IPR027417">
    <property type="entry name" value="P-loop_NTPase"/>
</dbReference>
<dbReference type="InterPro" id="IPR002078">
    <property type="entry name" value="Sigma_54_int"/>
</dbReference>
<evidence type="ECO:0000256" key="4">
    <source>
        <dbReference type="ARBA" id="ARBA00023163"/>
    </source>
</evidence>
<reference evidence="7" key="1">
    <citation type="submission" date="2016-04" db="EMBL/GenBank/DDBJ databases">
        <authorList>
            <person name="Evans L.H."/>
            <person name="Alamgir A."/>
            <person name="Owens N."/>
            <person name="Weber N.D."/>
            <person name="Virtaneva K."/>
            <person name="Barbian K."/>
            <person name="Babar A."/>
            <person name="Rosenke K."/>
        </authorList>
    </citation>
    <scope>NUCLEOTIDE SEQUENCE</scope>
    <source>
        <strain evidence="7">92-2</strain>
    </source>
</reference>
<dbReference type="CDD" id="cd00130">
    <property type="entry name" value="PAS"/>
    <property type="match status" value="1"/>
</dbReference>
<gene>
    <name evidence="7" type="ORF">KM92DES2_11557</name>
</gene>
<dbReference type="Pfam" id="PF00989">
    <property type="entry name" value="PAS"/>
    <property type="match status" value="1"/>
</dbReference>
<evidence type="ECO:0000256" key="3">
    <source>
        <dbReference type="ARBA" id="ARBA00023015"/>
    </source>
</evidence>
<dbReference type="InterPro" id="IPR025662">
    <property type="entry name" value="Sigma_54_int_dom_ATP-bd_1"/>
</dbReference>
<dbReference type="Pfam" id="PF00158">
    <property type="entry name" value="Sigma54_activat"/>
    <property type="match status" value="1"/>
</dbReference>
<dbReference type="InterPro" id="IPR003593">
    <property type="entry name" value="AAA+_ATPase"/>
</dbReference>
<dbReference type="Pfam" id="PF02954">
    <property type="entry name" value="HTH_8"/>
    <property type="match status" value="1"/>
</dbReference>
<dbReference type="InterPro" id="IPR058031">
    <property type="entry name" value="AAA_lid_NorR"/>
</dbReference>
<dbReference type="GO" id="GO:0043565">
    <property type="term" value="F:sequence-specific DNA binding"/>
    <property type="evidence" value="ECO:0007669"/>
    <property type="project" value="InterPro"/>
</dbReference>
<protein>
    <submittedName>
        <fullName evidence="7">PAS modulated sigma54 specific transcriptional regulator, Fis family</fullName>
    </submittedName>
</protein>
<dbReference type="InterPro" id="IPR000014">
    <property type="entry name" value="PAS"/>
</dbReference>
<dbReference type="RefSeq" id="WP_192113429.1">
    <property type="nucleotide sequence ID" value="NZ_LT598928.1"/>
</dbReference>
<keyword evidence="3" id="KW-0805">Transcription regulation</keyword>
<evidence type="ECO:0000313" key="7">
    <source>
        <dbReference type="EMBL" id="SBW01789.1"/>
    </source>
</evidence>
<organism evidence="7">
    <name type="scientific">uncultured Desulfovibrio sp</name>
    <dbReference type="NCBI Taxonomy" id="167968"/>
    <lineage>
        <taxon>Bacteria</taxon>
        <taxon>Pseudomonadati</taxon>
        <taxon>Thermodesulfobacteriota</taxon>
        <taxon>Desulfovibrionia</taxon>
        <taxon>Desulfovibrionales</taxon>
        <taxon>Desulfovibrionaceae</taxon>
        <taxon>Desulfovibrio</taxon>
        <taxon>environmental samples</taxon>
    </lineage>
</organism>
<name>A0A212JQR7_9BACT</name>